<feature type="compositionally biased region" description="Polar residues" evidence="6">
    <location>
        <begin position="938"/>
        <end position="954"/>
    </location>
</feature>
<gene>
    <name evidence="8" type="primary">PRP24</name>
    <name evidence="8" type="ORF">HK097_000013</name>
</gene>
<evidence type="ECO:0000313" key="9">
    <source>
        <dbReference type="Proteomes" id="UP001212841"/>
    </source>
</evidence>
<evidence type="ECO:0000256" key="6">
    <source>
        <dbReference type="SAM" id="MobiDB-lite"/>
    </source>
</evidence>
<dbReference type="Pfam" id="PF05843">
    <property type="entry name" value="Suf"/>
    <property type="match status" value="1"/>
</dbReference>
<feature type="compositionally biased region" description="Basic and acidic residues" evidence="6">
    <location>
        <begin position="1"/>
        <end position="13"/>
    </location>
</feature>
<dbReference type="SUPFAM" id="SSF54928">
    <property type="entry name" value="RNA-binding domain, RBD"/>
    <property type="match status" value="3"/>
</dbReference>
<dbReference type="PANTHER" id="PTHR48025:SF1">
    <property type="entry name" value="RRM DOMAIN-CONTAINING PROTEIN"/>
    <property type="match status" value="1"/>
</dbReference>
<dbReference type="Gene3D" id="3.30.70.330">
    <property type="match status" value="3"/>
</dbReference>
<keyword evidence="3 5" id="KW-0694">RNA-binding</keyword>
<name>A0AAD5SM29_9FUNG</name>
<dbReference type="InterPro" id="IPR035979">
    <property type="entry name" value="RBD_domain_sf"/>
</dbReference>
<proteinExistence type="predicted"/>
<comment type="caution">
    <text evidence="8">The sequence shown here is derived from an EMBL/GenBank/DDBJ whole genome shotgun (WGS) entry which is preliminary data.</text>
</comment>
<dbReference type="PANTHER" id="PTHR48025">
    <property type="entry name" value="OS02G0815200 PROTEIN"/>
    <property type="match status" value="1"/>
</dbReference>
<dbReference type="GO" id="GO:0003729">
    <property type="term" value="F:mRNA binding"/>
    <property type="evidence" value="ECO:0007669"/>
    <property type="project" value="TreeGrafter"/>
</dbReference>
<dbReference type="EMBL" id="JADGJD010000001">
    <property type="protein sequence ID" value="KAJ3057547.1"/>
    <property type="molecule type" value="Genomic_DNA"/>
</dbReference>
<evidence type="ECO:0000259" key="7">
    <source>
        <dbReference type="PROSITE" id="PS50102"/>
    </source>
</evidence>
<feature type="compositionally biased region" description="Low complexity" evidence="6">
    <location>
        <begin position="955"/>
        <end position="969"/>
    </location>
</feature>
<protein>
    <submittedName>
        <fullName evidence="8">Splicing factor</fullName>
    </submittedName>
</protein>
<dbReference type="Proteomes" id="UP001212841">
    <property type="component" value="Unassembled WGS sequence"/>
</dbReference>
<feature type="compositionally biased region" description="Basic and acidic residues" evidence="6">
    <location>
        <begin position="891"/>
        <end position="908"/>
    </location>
</feature>
<dbReference type="Gene3D" id="1.25.40.10">
    <property type="entry name" value="Tetratricopeptide repeat domain"/>
    <property type="match status" value="2"/>
</dbReference>
<dbReference type="SMART" id="SM00360">
    <property type="entry name" value="RRM"/>
    <property type="match status" value="3"/>
</dbReference>
<organism evidence="8 9">
    <name type="scientific">Rhizophlyctis rosea</name>
    <dbReference type="NCBI Taxonomy" id="64517"/>
    <lineage>
        <taxon>Eukaryota</taxon>
        <taxon>Fungi</taxon>
        <taxon>Fungi incertae sedis</taxon>
        <taxon>Chytridiomycota</taxon>
        <taxon>Chytridiomycota incertae sedis</taxon>
        <taxon>Chytridiomycetes</taxon>
        <taxon>Rhizophlyctidales</taxon>
        <taxon>Rhizophlyctidaceae</taxon>
        <taxon>Rhizophlyctis</taxon>
    </lineage>
</organism>
<dbReference type="PROSITE" id="PS50102">
    <property type="entry name" value="RRM"/>
    <property type="match status" value="3"/>
</dbReference>
<dbReference type="CDD" id="cd00590">
    <property type="entry name" value="RRM_SF"/>
    <property type="match status" value="2"/>
</dbReference>
<dbReference type="AlphaFoldDB" id="A0AAD5SM29"/>
<feature type="compositionally biased region" description="Basic and acidic residues" evidence="6">
    <location>
        <begin position="970"/>
        <end position="982"/>
    </location>
</feature>
<feature type="region of interest" description="Disordered" evidence="6">
    <location>
        <begin position="863"/>
        <end position="982"/>
    </location>
</feature>
<dbReference type="GO" id="GO:0006396">
    <property type="term" value="P:RNA processing"/>
    <property type="evidence" value="ECO:0007669"/>
    <property type="project" value="InterPro"/>
</dbReference>
<feature type="compositionally biased region" description="Acidic residues" evidence="6">
    <location>
        <begin position="14"/>
        <end position="24"/>
    </location>
</feature>
<evidence type="ECO:0000313" key="8">
    <source>
        <dbReference type="EMBL" id="KAJ3057547.1"/>
    </source>
</evidence>
<evidence type="ECO:0000256" key="3">
    <source>
        <dbReference type="ARBA" id="ARBA00022884"/>
    </source>
</evidence>
<dbReference type="InterPro" id="IPR003107">
    <property type="entry name" value="HAT"/>
</dbReference>
<comment type="subcellular location">
    <subcellularLocation>
        <location evidence="1">Nucleus</location>
    </subcellularLocation>
</comment>
<feature type="compositionally biased region" description="Basic and acidic residues" evidence="6">
    <location>
        <begin position="583"/>
        <end position="597"/>
    </location>
</feature>
<feature type="domain" description="RRM" evidence="7">
    <location>
        <begin position="612"/>
        <end position="687"/>
    </location>
</feature>
<accession>A0AAD5SM29</accession>
<dbReference type="SMART" id="SM00361">
    <property type="entry name" value="RRM_1"/>
    <property type="match status" value="1"/>
</dbReference>
<keyword evidence="4" id="KW-0539">Nucleus</keyword>
<dbReference type="SUPFAM" id="SSF48452">
    <property type="entry name" value="TPR-like"/>
    <property type="match status" value="1"/>
</dbReference>
<feature type="domain" description="RRM" evidence="7">
    <location>
        <begin position="788"/>
        <end position="863"/>
    </location>
</feature>
<reference evidence="8" key="1">
    <citation type="submission" date="2020-05" db="EMBL/GenBank/DDBJ databases">
        <title>Phylogenomic resolution of chytrid fungi.</title>
        <authorList>
            <person name="Stajich J.E."/>
            <person name="Amses K."/>
            <person name="Simmons R."/>
            <person name="Seto K."/>
            <person name="Myers J."/>
            <person name="Bonds A."/>
            <person name="Quandt C.A."/>
            <person name="Barry K."/>
            <person name="Liu P."/>
            <person name="Grigoriev I."/>
            <person name="Longcore J.E."/>
            <person name="James T.Y."/>
        </authorList>
    </citation>
    <scope>NUCLEOTIDE SEQUENCE</scope>
    <source>
        <strain evidence="8">JEL0318</strain>
    </source>
</reference>
<dbReference type="SMART" id="SM00386">
    <property type="entry name" value="HAT"/>
    <property type="match status" value="6"/>
</dbReference>
<dbReference type="InterPro" id="IPR003954">
    <property type="entry name" value="RRM_euk-type"/>
</dbReference>
<dbReference type="InterPro" id="IPR011990">
    <property type="entry name" value="TPR-like_helical_dom_sf"/>
</dbReference>
<sequence length="982" mass="111107">MADNNPDHSHSELTSDDEGDYMDEDIMEGSREDAPSEEVLRGWTVQIEANMYDYDAHINLINGLRKAAKLDELRHARKQMASVFPLTEELWLQWIEDEKSVALTPPEKEGILSLFAQATNDYLSIRIWDAYLKYASEEYLSGLDDEEHERWITLVRVREIAAQAIHATSWHFAESHVVWNTYKDLELKTVKLQQTTESVEKVRSMFLDRLRIPHSALEDTFQAYSQFESTFDASNYDQRLPAVNSVVAKTRQGVAAREQHEQQLKDSGFALHTFLSYVGFEKKNKKEAQNWVRALYERAVTIHCLDPSVWDAYIIDMMSLLQVSVILLGLTERAVKNCYMASDLWSHRIRIMTFFEQSAEQIADQYQRGLAFVLMSGNIDEVAKLLQTRCECAVRELGGSDLTATESIRALYKESIVYLNTNFPPGDPYLRLERAWIRLESGTFKNPESAHQMYQEVARKSSECDFFLEWANFERTHGGTLKVRSVYRQAAIKKLDWPERLFHAWLTFEKENGSISEFYEAVSAVRTQQEVIERRRQKVAEVVEVADNGKNKRRSSLSGEQKQHKRPRGDNEAAESTGDEMQGIEKEKKPNQNEKKGNLYEFRTVHDSNAGNMVYVTNLSPRVNEKHIRAVFSECGKISDVLLKPNEESGELEALVEFQNVHEVRKAVSKTGVDIEGQEVVVVRCRPEVDQWKFSTDQEESKIYVNNLSGNVQKSLLREAFSQFGKLLEVRLVLRKTAAFAYIEFENAEAAKKSLKLNRTEIEAGTGRKIGVAISDPRLTKPKQIDQREVYVSNLAQSLQKEDLEVAFSEFGTVKDVRMIVKENIDSNRAFVEFENEASAKAALSLNGTMLDGRVVMVTVPDPNLRGLSRRGRGGSERGRGSGRGRTGLGFDRKAVKAENGSDDHKMDATSLKPPSGFVPRVTRPAGTGSKTGHRKQLVQTRSGTQAGSSSNQTAAGPSNAGGSAPAKGKTQDDFRRLMFGK</sequence>
<feature type="region of interest" description="Disordered" evidence="6">
    <location>
        <begin position="1"/>
        <end position="24"/>
    </location>
</feature>
<dbReference type="InterPro" id="IPR012677">
    <property type="entry name" value="Nucleotide-bd_a/b_plait_sf"/>
</dbReference>
<dbReference type="GO" id="GO:0005634">
    <property type="term" value="C:nucleus"/>
    <property type="evidence" value="ECO:0007669"/>
    <property type="project" value="UniProtKB-SubCell"/>
</dbReference>
<evidence type="ECO:0000256" key="4">
    <source>
        <dbReference type="ARBA" id="ARBA00023242"/>
    </source>
</evidence>
<feature type="domain" description="RRM" evidence="7">
    <location>
        <begin position="701"/>
        <end position="777"/>
    </location>
</feature>
<feature type="region of interest" description="Disordered" evidence="6">
    <location>
        <begin position="547"/>
        <end position="597"/>
    </location>
</feature>
<evidence type="ECO:0000256" key="2">
    <source>
        <dbReference type="ARBA" id="ARBA00022737"/>
    </source>
</evidence>
<evidence type="ECO:0000256" key="5">
    <source>
        <dbReference type="PROSITE-ProRule" id="PRU00176"/>
    </source>
</evidence>
<dbReference type="Pfam" id="PF00076">
    <property type="entry name" value="RRM_1"/>
    <property type="match status" value="3"/>
</dbReference>
<evidence type="ECO:0000256" key="1">
    <source>
        <dbReference type="ARBA" id="ARBA00004123"/>
    </source>
</evidence>
<keyword evidence="9" id="KW-1185">Reference proteome</keyword>
<dbReference type="InterPro" id="IPR008847">
    <property type="entry name" value="Suf"/>
</dbReference>
<dbReference type="InterPro" id="IPR050502">
    <property type="entry name" value="Euk_RNA-bind_prot"/>
</dbReference>
<keyword evidence="2" id="KW-0677">Repeat</keyword>
<dbReference type="InterPro" id="IPR000504">
    <property type="entry name" value="RRM_dom"/>
</dbReference>